<keyword evidence="11" id="KW-1185">Reference proteome</keyword>
<dbReference type="Gene3D" id="1.20.1070.10">
    <property type="entry name" value="Rhodopsin 7-helix transmembrane proteins"/>
    <property type="match status" value="1"/>
</dbReference>
<evidence type="ECO:0000256" key="6">
    <source>
        <dbReference type="ARBA" id="ARBA00023170"/>
    </source>
</evidence>
<reference evidence="10" key="2">
    <citation type="submission" date="2025-08" db="UniProtKB">
        <authorList>
            <consortium name="Ensembl"/>
        </authorList>
    </citation>
    <scope>IDENTIFICATION</scope>
</reference>
<reference evidence="10 11" key="1">
    <citation type="submission" date="2019-04" db="EMBL/GenBank/DDBJ databases">
        <authorList>
            <consortium name="Wellcome Sanger Institute Data Sharing"/>
        </authorList>
    </citation>
    <scope>NUCLEOTIDE SEQUENCE [LARGE SCALE GENOMIC DNA]</scope>
</reference>
<keyword evidence="6" id="KW-0675">Receptor</keyword>
<dbReference type="GO" id="GO:0060326">
    <property type="term" value="P:cell chemotaxis"/>
    <property type="evidence" value="ECO:0007669"/>
    <property type="project" value="TreeGrafter"/>
</dbReference>
<dbReference type="GO" id="GO:0019957">
    <property type="term" value="F:C-C chemokine binding"/>
    <property type="evidence" value="ECO:0007669"/>
    <property type="project" value="TreeGrafter"/>
</dbReference>
<keyword evidence="5 8" id="KW-0472">Membrane</keyword>
<evidence type="ECO:0000256" key="1">
    <source>
        <dbReference type="ARBA" id="ARBA00004370"/>
    </source>
</evidence>
<dbReference type="GO" id="GO:0009897">
    <property type="term" value="C:external side of plasma membrane"/>
    <property type="evidence" value="ECO:0007669"/>
    <property type="project" value="TreeGrafter"/>
</dbReference>
<keyword evidence="7" id="KW-0807">Transducer</keyword>
<proteinExistence type="predicted"/>
<evidence type="ECO:0000256" key="3">
    <source>
        <dbReference type="ARBA" id="ARBA00022989"/>
    </source>
</evidence>
<dbReference type="PANTHER" id="PTHR10489">
    <property type="entry name" value="CELL ADHESION MOLECULE"/>
    <property type="match status" value="1"/>
</dbReference>
<protein>
    <recommendedName>
        <fullName evidence="9">G-protein coupled receptors family 1 profile domain-containing protein</fullName>
    </recommendedName>
</protein>
<comment type="subcellular location">
    <subcellularLocation>
        <location evidence="1">Membrane</location>
    </subcellularLocation>
</comment>
<dbReference type="GO" id="GO:0019722">
    <property type="term" value="P:calcium-mediated signaling"/>
    <property type="evidence" value="ECO:0007669"/>
    <property type="project" value="TreeGrafter"/>
</dbReference>
<evidence type="ECO:0000256" key="8">
    <source>
        <dbReference type="SAM" id="Phobius"/>
    </source>
</evidence>
<keyword evidence="2 8" id="KW-0812">Transmembrane</keyword>
<dbReference type="GO" id="GO:0016493">
    <property type="term" value="F:C-C chemokine receptor activity"/>
    <property type="evidence" value="ECO:0007669"/>
    <property type="project" value="TreeGrafter"/>
</dbReference>
<feature type="transmembrane region" description="Helical" evidence="8">
    <location>
        <begin position="143"/>
        <end position="165"/>
    </location>
</feature>
<evidence type="ECO:0000313" key="10">
    <source>
        <dbReference type="Ensembl" id="ENSSFOP00015050344.1"/>
    </source>
</evidence>
<dbReference type="SUPFAM" id="SSF81321">
    <property type="entry name" value="Family A G protein-coupled receptor-like"/>
    <property type="match status" value="1"/>
</dbReference>
<evidence type="ECO:0000313" key="11">
    <source>
        <dbReference type="Proteomes" id="UP000694397"/>
    </source>
</evidence>
<keyword evidence="4" id="KW-0297">G-protein coupled receptor</keyword>
<dbReference type="InterPro" id="IPR000276">
    <property type="entry name" value="GPCR_Rhodpsn"/>
</dbReference>
<feature type="transmembrane region" description="Helical" evidence="8">
    <location>
        <begin position="58"/>
        <end position="80"/>
    </location>
</feature>
<dbReference type="GO" id="GO:0006955">
    <property type="term" value="P:immune response"/>
    <property type="evidence" value="ECO:0007669"/>
    <property type="project" value="TreeGrafter"/>
</dbReference>
<evidence type="ECO:0000256" key="4">
    <source>
        <dbReference type="ARBA" id="ARBA00023040"/>
    </source>
</evidence>
<feature type="domain" description="G-protein coupled receptors family 1 profile" evidence="9">
    <location>
        <begin position="59"/>
        <end position="163"/>
    </location>
</feature>
<organism evidence="10 11">
    <name type="scientific">Scleropages formosus</name>
    <name type="common">Asian bonytongue</name>
    <name type="synonym">Osteoglossum formosum</name>
    <dbReference type="NCBI Taxonomy" id="113540"/>
    <lineage>
        <taxon>Eukaryota</taxon>
        <taxon>Metazoa</taxon>
        <taxon>Chordata</taxon>
        <taxon>Craniata</taxon>
        <taxon>Vertebrata</taxon>
        <taxon>Euteleostomi</taxon>
        <taxon>Actinopterygii</taxon>
        <taxon>Neopterygii</taxon>
        <taxon>Teleostei</taxon>
        <taxon>Osteoglossocephala</taxon>
        <taxon>Osteoglossomorpha</taxon>
        <taxon>Osteoglossiformes</taxon>
        <taxon>Osteoglossidae</taxon>
        <taxon>Scleropages</taxon>
    </lineage>
</organism>
<dbReference type="Pfam" id="PF00001">
    <property type="entry name" value="7tm_1"/>
    <property type="match status" value="1"/>
</dbReference>
<dbReference type="PROSITE" id="PS50262">
    <property type="entry name" value="G_PROTEIN_RECEP_F1_2"/>
    <property type="match status" value="1"/>
</dbReference>
<dbReference type="OrthoDB" id="5950040at2759"/>
<sequence length="226" mass="24878">MDGFVPQVCVPVLDTLIMVTGLVGHSLVIIILAGRWRRGRQLPHGTDSLLLGLSATDLLFTALFLITFAIPLIIIAAMYAKIYCFLRDTRQGCRTSHLLRYQSQVTHTSVLLVLVFMACWLPSYILMFLLVGKTVSNAPGYRAFGIFVRLLASSASVANPILYVFNSTKFRKDLLQVGRESYGAFRNRNDFPTLAFSSSSCVLIAAAHSGGCYVPRELLLIARGGE</sequence>
<keyword evidence="3 8" id="KW-1133">Transmembrane helix</keyword>
<reference evidence="10" key="3">
    <citation type="submission" date="2025-09" db="UniProtKB">
        <authorList>
            <consortium name="Ensembl"/>
        </authorList>
    </citation>
    <scope>IDENTIFICATION</scope>
</reference>
<evidence type="ECO:0000256" key="2">
    <source>
        <dbReference type="ARBA" id="ARBA00022692"/>
    </source>
</evidence>
<evidence type="ECO:0000256" key="5">
    <source>
        <dbReference type="ARBA" id="ARBA00023136"/>
    </source>
</evidence>
<dbReference type="InterPro" id="IPR050119">
    <property type="entry name" value="CCR1-9-like"/>
</dbReference>
<feature type="transmembrane region" description="Helical" evidence="8">
    <location>
        <begin position="110"/>
        <end position="131"/>
    </location>
</feature>
<name>A0A8C9TD22_SCLFO</name>
<evidence type="ECO:0000259" key="9">
    <source>
        <dbReference type="PROSITE" id="PS50262"/>
    </source>
</evidence>
<accession>A0A8C9TD22</accession>
<dbReference type="PRINTS" id="PR00237">
    <property type="entry name" value="GPCRRHODOPSN"/>
</dbReference>
<evidence type="ECO:0000256" key="7">
    <source>
        <dbReference type="ARBA" id="ARBA00023224"/>
    </source>
</evidence>
<dbReference type="Proteomes" id="UP000694397">
    <property type="component" value="Chromosome 19"/>
</dbReference>
<dbReference type="GO" id="GO:0007204">
    <property type="term" value="P:positive regulation of cytosolic calcium ion concentration"/>
    <property type="evidence" value="ECO:0007669"/>
    <property type="project" value="TreeGrafter"/>
</dbReference>
<feature type="transmembrane region" description="Helical" evidence="8">
    <location>
        <begin position="12"/>
        <end position="33"/>
    </location>
</feature>
<dbReference type="InterPro" id="IPR017452">
    <property type="entry name" value="GPCR_Rhodpsn_7TM"/>
</dbReference>
<dbReference type="AlphaFoldDB" id="A0A8C9TD22"/>
<dbReference type="Ensembl" id="ENSSFOT00015041710.1">
    <property type="protein sequence ID" value="ENSSFOP00015050344.1"/>
    <property type="gene ID" value="ENSSFOG00015029022.1"/>
</dbReference>
<dbReference type="GeneTree" id="ENSGT00990000211462"/>
<dbReference type="PANTHER" id="PTHR10489:SF936">
    <property type="entry name" value="G-PROTEIN COUPLED RECEPTORS FAMILY 1 PROFILE DOMAIN-CONTAINING PROTEIN"/>
    <property type="match status" value="1"/>
</dbReference>